<name>A0AAE9ZWI3_9BACT</name>
<evidence type="ECO:0000313" key="1">
    <source>
        <dbReference type="EMBL" id="WED64180.1"/>
    </source>
</evidence>
<dbReference type="AlphaFoldDB" id="A0AAE9ZWI3"/>
<reference evidence="1" key="1">
    <citation type="submission" date="2023-03" db="EMBL/GenBank/DDBJ databases">
        <title>Lomoglobus Profundus gen. nov., sp. nov., a novel member of the phylum Verrucomicrobia, isolated from deep-marine sediment of South China Sea.</title>
        <authorList>
            <person name="Ahmad T."/>
            <person name="Ishaq S.E."/>
            <person name="Wang F."/>
        </authorList>
    </citation>
    <scope>NUCLEOTIDE SEQUENCE</scope>
    <source>
        <strain evidence="1">LMO-M01</strain>
    </source>
</reference>
<dbReference type="Proteomes" id="UP001218638">
    <property type="component" value="Chromosome"/>
</dbReference>
<dbReference type="EMBL" id="CP119075">
    <property type="protein sequence ID" value="WED64180.1"/>
    <property type="molecule type" value="Genomic_DNA"/>
</dbReference>
<evidence type="ECO:0000313" key="2">
    <source>
        <dbReference type="Proteomes" id="UP001218638"/>
    </source>
</evidence>
<accession>A0AAE9ZWI3</accession>
<sequence length="86" mass="9674">MKTTIDLPDDLLHRAKITAAQRKTTLKELAVQGLEYAIRHVGPDSESARQERSRKLIAALSEIRITEPVGKFNREEAYDRQQGSGV</sequence>
<evidence type="ECO:0008006" key="3">
    <source>
        <dbReference type="Google" id="ProtNLM"/>
    </source>
</evidence>
<protein>
    <recommendedName>
        <fullName evidence="3">Antitoxin</fullName>
    </recommendedName>
</protein>
<organism evidence="1 2">
    <name type="scientific">Synoicihabitans lomoniglobus</name>
    <dbReference type="NCBI Taxonomy" id="2909285"/>
    <lineage>
        <taxon>Bacteria</taxon>
        <taxon>Pseudomonadati</taxon>
        <taxon>Verrucomicrobiota</taxon>
        <taxon>Opitutia</taxon>
        <taxon>Opitutales</taxon>
        <taxon>Opitutaceae</taxon>
        <taxon>Synoicihabitans</taxon>
    </lineage>
</organism>
<gene>
    <name evidence="1" type="ORF">PXH66_17730</name>
</gene>
<dbReference type="RefSeq" id="WP_330931156.1">
    <property type="nucleotide sequence ID" value="NZ_CP119075.1"/>
</dbReference>
<dbReference type="KEGG" id="slom:PXH66_17730"/>
<keyword evidence="2" id="KW-1185">Reference proteome</keyword>
<proteinExistence type="predicted"/>